<dbReference type="Proteomes" id="UP000744980">
    <property type="component" value="Unassembled WGS sequence"/>
</dbReference>
<sequence length="145" mass="15527">MSRNKTLSQQSAALSHRLSAIPKEVLDALRPALIRSGEEVATNMRALAEASRDTGALVDSITVTGPGETTPAYAAGGGKRTANANQVLVTVGNEEVRHGHLVEFGTVKTEAQPFMLPGFRLGKPRIERRISRAITNALKQKPTND</sequence>
<dbReference type="EMBL" id="WXFA01000001">
    <property type="protein sequence ID" value="MBM3089255.1"/>
    <property type="molecule type" value="Genomic_DNA"/>
</dbReference>
<dbReference type="InterPro" id="IPR010064">
    <property type="entry name" value="HK97-gp10_tail"/>
</dbReference>
<evidence type="ECO:0000313" key="2">
    <source>
        <dbReference type="Proteomes" id="UP000744980"/>
    </source>
</evidence>
<dbReference type="NCBIfam" id="TIGR01725">
    <property type="entry name" value="phge_HK97_gp10"/>
    <property type="match status" value="1"/>
</dbReference>
<keyword evidence="2" id="KW-1185">Reference proteome</keyword>
<gene>
    <name evidence="1" type="ORF">GFB56_00275</name>
</gene>
<dbReference type="Pfam" id="PF04883">
    <property type="entry name" value="HK97-gp10_like"/>
    <property type="match status" value="1"/>
</dbReference>
<evidence type="ECO:0000313" key="1">
    <source>
        <dbReference type="EMBL" id="MBM3089255.1"/>
    </source>
</evidence>
<comment type="caution">
    <text evidence="1">The sequence shown here is derived from an EMBL/GenBank/DDBJ whole genome shotgun (WGS) entry which is preliminary data.</text>
</comment>
<name>A0AAW4FHY5_9HYPH</name>
<dbReference type="RefSeq" id="WP_203527218.1">
    <property type="nucleotide sequence ID" value="NZ_CP083370.1"/>
</dbReference>
<organism evidence="1 2">
    <name type="scientific">Ensifer canadensis</name>
    <dbReference type="NCBI Taxonomy" id="555315"/>
    <lineage>
        <taxon>Bacteria</taxon>
        <taxon>Pseudomonadati</taxon>
        <taxon>Pseudomonadota</taxon>
        <taxon>Alphaproteobacteria</taxon>
        <taxon>Hyphomicrobiales</taxon>
        <taxon>Rhizobiaceae</taxon>
        <taxon>Sinorhizobium/Ensifer group</taxon>
        <taxon>Ensifer</taxon>
    </lineage>
</organism>
<accession>A0AAW4FHY5</accession>
<proteinExistence type="predicted"/>
<protein>
    <submittedName>
        <fullName evidence="1">HK97 gp10 family phage protein</fullName>
    </submittedName>
</protein>
<dbReference type="AlphaFoldDB" id="A0AAW4FHY5"/>
<reference evidence="1 2" key="1">
    <citation type="submission" date="2020-01" db="EMBL/GenBank/DDBJ databases">
        <title>Draft genome assembly of Ensifer adhaerens T173.</title>
        <authorList>
            <person name="Craig J.E."/>
            <person name="Stinchcombe J.R."/>
        </authorList>
    </citation>
    <scope>NUCLEOTIDE SEQUENCE [LARGE SCALE GENOMIC DNA]</scope>
    <source>
        <strain evidence="1 2">T173</strain>
    </source>
</reference>